<sequence length="712" mass="78350">MNVRRKNFMAMRLTFLLLASIYVVGGTTSASDIPRKPTNLQVTSVHNLTITLTWTKPALTKVGTPVSTSLLYKVTYTVIGSGNLQMALTVKTESAKLNLQVDKTYNVHVRAIRSDNHLVQSDWSDTLRVDSKNLVPGKIVNLAVKRSSGLVFYLAWNEIRTTINGKPDTSDISYMIRYRELANSATRQIRLSTNQGSLRLLANSRYAIDVRAFKKFIPLVVGPWSDKLTLQTNESVPSKPPSNVKAVSNTPSSITVSWDPIPRNGQNGIIQGYVVFYREQSSSSWTKSDVKLDYSLELTNLVTGKHYTVCVAGYTKVGRGVKSPQIQNIVVGGQLKTTEKTVMPTTLISTSTMKKTTKLSSKSSTLTPKTVLSDTPKTAITEPSKTRTLQLISTLPGMVFSRVPKTTMSTDSKPVEETKTVAFTYQSTPSAALVIDQKAENDPKSGFGNKILLIGVSAAGSLLLLIILILVIILARRRTRKRRQYENGETSLQVSYTRESSNGVVTRGISSIRYEPPQSQLRLAGESMTERLLPNSPHDAGQAVVATFKPRGNFARAKAENTPLLPTEDHPEESKLRVDFNKGQGKVEEGNDERLYDTIGCPPGNSKNAVKSDVGQRYVTRDQLVASPGKCPLAIPAQAPPQEKGRFERCNGVAASASPQGHIYQNVQESEHLYDTINTVREQRPYENTRVLSNPRGNNSDKDGGYEPMSLK</sequence>
<evidence type="ECO:0000259" key="4">
    <source>
        <dbReference type="PROSITE" id="PS50853"/>
    </source>
</evidence>
<evidence type="ECO:0000313" key="6">
    <source>
        <dbReference type="Proteomes" id="UP001159405"/>
    </source>
</evidence>
<evidence type="ECO:0000256" key="2">
    <source>
        <dbReference type="SAM" id="Phobius"/>
    </source>
</evidence>
<evidence type="ECO:0000313" key="5">
    <source>
        <dbReference type="EMBL" id="CAH3127732.1"/>
    </source>
</evidence>
<dbReference type="InterPro" id="IPR003961">
    <property type="entry name" value="FN3_dom"/>
</dbReference>
<protein>
    <recommendedName>
        <fullName evidence="4">Fibronectin type-III domain-containing protein</fullName>
    </recommendedName>
</protein>
<evidence type="ECO:0000256" key="3">
    <source>
        <dbReference type="SAM" id="SignalP"/>
    </source>
</evidence>
<dbReference type="PROSITE" id="PS50853">
    <property type="entry name" value="FN3"/>
    <property type="match status" value="2"/>
</dbReference>
<dbReference type="Gene3D" id="2.60.40.10">
    <property type="entry name" value="Immunoglobulins"/>
    <property type="match status" value="3"/>
</dbReference>
<feature type="domain" description="Fibronectin type-III" evidence="4">
    <location>
        <begin position="36"/>
        <end position="134"/>
    </location>
</feature>
<keyword evidence="3" id="KW-0732">Signal</keyword>
<comment type="caution">
    <text evidence="5">The sequence shown here is derived from an EMBL/GenBank/DDBJ whole genome shotgun (WGS) entry which is preliminary data.</text>
</comment>
<reference evidence="5 6" key="1">
    <citation type="submission" date="2022-05" db="EMBL/GenBank/DDBJ databases">
        <authorList>
            <consortium name="Genoscope - CEA"/>
            <person name="William W."/>
        </authorList>
    </citation>
    <scope>NUCLEOTIDE SEQUENCE [LARGE SCALE GENOMIC DNA]</scope>
</reference>
<feature type="domain" description="Fibronectin type-III" evidence="4">
    <location>
        <begin position="240"/>
        <end position="334"/>
    </location>
</feature>
<dbReference type="SMART" id="SM00060">
    <property type="entry name" value="FN3"/>
    <property type="match status" value="2"/>
</dbReference>
<accession>A0ABN8NZ50</accession>
<dbReference type="PANTHER" id="PTHR46957:SF3">
    <property type="entry name" value="CYTOKINE RECEPTOR"/>
    <property type="match status" value="1"/>
</dbReference>
<proteinExistence type="predicted"/>
<dbReference type="InterPro" id="IPR050713">
    <property type="entry name" value="RTP_Phos/Ushers"/>
</dbReference>
<keyword evidence="2" id="KW-0472">Membrane</keyword>
<keyword evidence="6" id="KW-1185">Reference proteome</keyword>
<feature type="signal peptide" evidence="3">
    <location>
        <begin position="1"/>
        <end position="26"/>
    </location>
</feature>
<feature type="transmembrane region" description="Helical" evidence="2">
    <location>
        <begin position="451"/>
        <end position="475"/>
    </location>
</feature>
<dbReference type="Pfam" id="PF00041">
    <property type="entry name" value="fn3"/>
    <property type="match status" value="2"/>
</dbReference>
<keyword evidence="2" id="KW-1133">Transmembrane helix</keyword>
<dbReference type="CDD" id="cd00063">
    <property type="entry name" value="FN3"/>
    <property type="match status" value="2"/>
</dbReference>
<dbReference type="SUPFAM" id="SSF49265">
    <property type="entry name" value="Fibronectin type III"/>
    <property type="match status" value="2"/>
</dbReference>
<name>A0ABN8NZ50_9CNID</name>
<dbReference type="EMBL" id="CALNXK010000044">
    <property type="protein sequence ID" value="CAH3127732.1"/>
    <property type="molecule type" value="Genomic_DNA"/>
</dbReference>
<dbReference type="InterPro" id="IPR013783">
    <property type="entry name" value="Ig-like_fold"/>
</dbReference>
<dbReference type="Proteomes" id="UP001159405">
    <property type="component" value="Unassembled WGS sequence"/>
</dbReference>
<organism evidence="5 6">
    <name type="scientific">Porites lobata</name>
    <dbReference type="NCBI Taxonomy" id="104759"/>
    <lineage>
        <taxon>Eukaryota</taxon>
        <taxon>Metazoa</taxon>
        <taxon>Cnidaria</taxon>
        <taxon>Anthozoa</taxon>
        <taxon>Hexacorallia</taxon>
        <taxon>Scleractinia</taxon>
        <taxon>Fungiina</taxon>
        <taxon>Poritidae</taxon>
        <taxon>Porites</taxon>
    </lineage>
</organism>
<feature type="chain" id="PRO_5046609239" description="Fibronectin type-III domain-containing protein" evidence="3">
    <location>
        <begin position="27"/>
        <end position="712"/>
    </location>
</feature>
<keyword evidence="2" id="KW-0812">Transmembrane</keyword>
<dbReference type="InterPro" id="IPR036116">
    <property type="entry name" value="FN3_sf"/>
</dbReference>
<dbReference type="PANTHER" id="PTHR46957">
    <property type="entry name" value="CYTOKINE RECEPTOR"/>
    <property type="match status" value="1"/>
</dbReference>
<evidence type="ECO:0000256" key="1">
    <source>
        <dbReference type="SAM" id="MobiDB-lite"/>
    </source>
</evidence>
<gene>
    <name evidence="5" type="ORF">PLOB_00033164</name>
</gene>
<feature type="region of interest" description="Disordered" evidence="1">
    <location>
        <begin position="681"/>
        <end position="712"/>
    </location>
</feature>